<accession>A0A6J4HGX6</accession>
<protein>
    <recommendedName>
        <fullName evidence="4">Membrane protein STY4873</fullName>
    </recommendedName>
</protein>
<dbReference type="AlphaFoldDB" id="A0A6J4HGX6"/>
<dbReference type="GO" id="GO:0005886">
    <property type="term" value="C:plasma membrane"/>
    <property type="evidence" value="ECO:0007669"/>
    <property type="project" value="TreeGrafter"/>
</dbReference>
<evidence type="ECO:0008006" key="4">
    <source>
        <dbReference type="Google" id="ProtNLM"/>
    </source>
</evidence>
<keyword evidence="2" id="KW-0812">Transmembrane</keyword>
<feature type="compositionally biased region" description="Basic and acidic residues" evidence="1">
    <location>
        <begin position="1"/>
        <end position="13"/>
    </location>
</feature>
<dbReference type="EMBL" id="CADCTG010000084">
    <property type="protein sequence ID" value="CAA9224117.1"/>
    <property type="molecule type" value="Genomic_DNA"/>
</dbReference>
<organism evidence="3">
    <name type="scientific">uncultured Acetobacteraceae bacterium</name>
    <dbReference type="NCBI Taxonomy" id="169975"/>
    <lineage>
        <taxon>Bacteria</taxon>
        <taxon>Pseudomonadati</taxon>
        <taxon>Pseudomonadota</taxon>
        <taxon>Alphaproteobacteria</taxon>
        <taxon>Acetobacterales</taxon>
        <taxon>Acetobacteraceae</taxon>
        <taxon>environmental samples</taxon>
    </lineage>
</organism>
<dbReference type="Pfam" id="PF04286">
    <property type="entry name" value="DUF445"/>
    <property type="match status" value="1"/>
</dbReference>
<proteinExistence type="predicted"/>
<dbReference type="PANTHER" id="PTHR38442">
    <property type="entry name" value="INNER MEMBRANE PROTEIN-RELATED"/>
    <property type="match status" value="1"/>
</dbReference>
<dbReference type="PANTHER" id="PTHR38442:SF1">
    <property type="entry name" value="INNER MEMBRANE PROTEIN"/>
    <property type="match status" value="1"/>
</dbReference>
<evidence type="ECO:0000256" key="1">
    <source>
        <dbReference type="SAM" id="MobiDB-lite"/>
    </source>
</evidence>
<gene>
    <name evidence="3" type="ORF">AVDCRST_MAG08-759</name>
</gene>
<dbReference type="InterPro" id="IPR007383">
    <property type="entry name" value="DUF445"/>
</dbReference>
<evidence type="ECO:0000256" key="2">
    <source>
        <dbReference type="SAM" id="Phobius"/>
    </source>
</evidence>
<feature type="transmembrane region" description="Helical" evidence="2">
    <location>
        <begin position="70"/>
        <end position="89"/>
    </location>
</feature>
<keyword evidence="2" id="KW-0472">Membrane</keyword>
<keyword evidence="2" id="KW-1133">Transmembrane helix</keyword>
<name>A0A6J4HGX6_9PROT</name>
<feature type="region of interest" description="Disordered" evidence="1">
    <location>
        <begin position="1"/>
        <end position="57"/>
    </location>
</feature>
<reference evidence="3" key="1">
    <citation type="submission" date="2020-02" db="EMBL/GenBank/DDBJ databases">
        <authorList>
            <person name="Meier V. D."/>
        </authorList>
    </citation>
    <scope>NUCLEOTIDE SEQUENCE</scope>
    <source>
        <strain evidence="3">AVDCRST_MAG08</strain>
    </source>
</reference>
<sequence>MSSLPRHADDLKAASRGADFSTRADAVPDGDGGGAPRGATSDPGAGAPPPRAATTDQDAPLRAALARHRAIATGLLVFMAALMLGSYALPPSYWTDLLQAAAKAGVVGGLADWFAVTALFRRPLGLPIPHTAIIPNQKERLGQGLGRFVANHVFTEDEVRRVLARLDLAGILRSFLADPAAARPAAQALAGTLPKVLAALEDGRARRLLTRLLPRLAGGPGGAALAARVLRQLLDDGRYNQVFDLAVAQFRTLLVQQEDRLREAIAARVRAEGGALVGWVAGAGVARRVLAAVNAELEKIETSDSEMRYAFAAWLRTEMLRFETDPERIAQVGRALRAALQHPTVAAWLLELWGRLRAALEADAANPEGRTVALLEGAFANLGTLLAEDPAARERLNRAVEGVLAVMLPNARLRLADFIAGVVAGWDTRQVTEKIELRVGRDLQYVRMNGTLVGFLAGGALFALLTAVFGRVAF</sequence>
<evidence type="ECO:0000313" key="3">
    <source>
        <dbReference type="EMBL" id="CAA9224117.1"/>
    </source>
</evidence>
<feature type="transmembrane region" description="Helical" evidence="2">
    <location>
        <begin position="451"/>
        <end position="473"/>
    </location>
</feature>